<dbReference type="PANTHER" id="PTHR43790:SF9">
    <property type="entry name" value="GALACTOFURANOSE TRANSPORTER ATP-BINDING PROTEIN YTFR"/>
    <property type="match status" value="1"/>
</dbReference>
<dbReference type="GO" id="GO:0016887">
    <property type="term" value="F:ATP hydrolysis activity"/>
    <property type="evidence" value="ECO:0007669"/>
    <property type="project" value="InterPro"/>
</dbReference>
<comment type="caution">
    <text evidence="6">The sequence shown here is derived from an EMBL/GenBank/DDBJ whole genome shotgun (WGS) entry which is preliminary data.</text>
</comment>
<dbReference type="Proteomes" id="UP000255036">
    <property type="component" value="Unassembled WGS sequence"/>
</dbReference>
<evidence type="ECO:0000256" key="1">
    <source>
        <dbReference type="ARBA" id="ARBA00022448"/>
    </source>
</evidence>
<evidence type="ECO:0000259" key="5">
    <source>
        <dbReference type="PROSITE" id="PS50893"/>
    </source>
</evidence>
<proteinExistence type="predicted"/>
<gene>
    <name evidence="6" type="ORF">DWV06_06055</name>
</gene>
<feature type="domain" description="ABC transporter" evidence="5">
    <location>
        <begin position="250"/>
        <end position="488"/>
    </location>
</feature>
<dbReference type="Pfam" id="PF00005">
    <property type="entry name" value="ABC_tran"/>
    <property type="match status" value="1"/>
</dbReference>
<dbReference type="Gene3D" id="3.40.50.300">
    <property type="entry name" value="P-loop containing nucleotide triphosphate hydrolases"/>
    <property type="match status" value="2"/>
</dbReference>
<dbReference type="PANTHER" id="PTHR43790">
    <property type="entry name" value="CARBOHYDRATE TRANSPORT ATP-BINDING PROTEIN MG119-RELATED"/>
    <property type="match status" value="1"/>
</dbReference>
<keyword evidence="3" id="KW-0547">Nucleotide-binding</keyword>
<dbReference type="PROSITE" id="PS50893">
    <property type="entry name" value="ABC_TRANSPORTER_2"/>
    <property type="match status" value="2"/>
</dbReference>
<dbReference type="GO" id="GO:0005524">
    <property type="term" value="F:ATP binding"/>
    <property type="evidence" value="ECO:0007669"/>
    <property type="project" value="UniProtKB-KW"/>
</dbReference>
<keyword evidence="1" id="KW-0813">Transport</keyword>
<sequence length="488" mass="56405">MDECMKKEILRMENVYVGSFPPFLLNNFHLTINEGEIVNLIGLSGAGKSLLLDYFNGGVVLHSGRVIWDKKIFEPGRTFIPDQKLNCIGHNSTLVEKMTVAENIFVLSRKQKRSFIIKRRNIVYRTKLLLGKYAPDIKPNMLVEQLTQFQQHVVALLRAVENEARLIIIDDIFQFYGQNEIMKMRKLLLKLKNNNISILCESHNENFNLNISDKIVIIRRGMNVRTFYNEDYNTQLATQLLLGNEIPKVVQRPSHKKEKCRLEIIHLHCGEKVKNVNLKIHQGEVIGLYDLDNKGNKEIALSLVGECKIQSGQLYYNGKLYIPRDIDYAVSNNIGYLPRSVSHVDLVDSMSFMDNLFLPVMKKTSKFKFLNDYSVLNFLCKEYMEELGITENYKEEKVKTFDAYIRKSILLTRWVLFQPQIMVCIEPCSNADIQMQKIIYEAIENLAEQGCSVIITSPYIMDLKPICDRIVILNEEGYVVTALEKQLK</sequence>
<dbReference type="InterPro" id="IPR027417">
    <property type="entry name" value="P-loop_NTPase"/>
</dbReference>
<evidence type="ECO:0000256" key="4">
    <source>
        <dbReference type="ARBA" id="ARBA00022840"/>
    </source>
</evidence>
<dbReference type="InterPro" id="IPR003439">
    <property type="entry name" value="ABC_transporter-like_ATP-bd"/>
</dbReference>
<dbReference type="SUPFAM" id="SSF52540">
    <property type="entry name" value="P-loop containing nucleoside triphosphate hydrolases"/>
    <property type="match status" value="2"/>
</dbReference>
<evidence type="ECO:0000313" key="6">
    <source>
        <dbReference type="EMBL" id="RDU24101.1"/>
    </source>
</evidence>
<keyword evidence="2" id="KW-0677">Repeat</keyword>
<feature type="domain" description="ABC transporter" evidence="5">
    <location>
        <begin position="10"/>
        <end position="245"/>
    </location>
</feature>
<protein>
    <submittedName>
        <fullName evidence="6">Sugar ABC transporter ATP-binding protein</fullName>
    </submittedName>
</protein>
<accession>A0A371AX34</accession>
<name>A0A371AX34_9FIRM</name>
<keyword evidence="4 6" id="KW-0067">ATP-binding</keyword>
<keyword evidence="7" id="KW-1185">Reference proteome</keyword>
<dbReference type="EMBL" id="QRCT01000015">
    <property type="protein sequence ID" value="RDU24101.1"/>
    <property type="molecule type" value="Genomic_DNA"/>
</dbReference>
<dbReference type="AlphaFoldDB" id="A0A371AX34"/>
<dbReference type="InterPro" id="IPR050107">
    <property type="entry name" value="ABC_carbohydrate_import_ATPase"/>
</dbReference>
<evidence type="ECO:0000313" key="7">
    <source>
        <dbReference type="Proteomes" id="UP000255036"/>
    </source>
</evidence>
<evidence type="ECO:0000256" key="3">
    <source>
        <dbReference type="ARBA" id="ARBA00022741"/>
    </source>
</evidence>
<organism evidence="6 7">
    <name type="scientific">Anaerosacchariphilus polymeriproducens</name>
    <dbReference type="NCBI Taxonomy" id="1812858"/>
    <lineage>
        <taxon>Bacteria</taxon>
        <taxon>Bacillati</taxon>
        <taxon>Bacillota</taxon>
        <taxon>Clostridia</taxon>
        <taxon>Lachnospirales</taxon>
        <taxon>Lachnospiraceae</taxon>
        <taxon>Anaerosacchariphilus</taxon>
    </lineage>
</organism>
<reference evidence="6 7" key="1">
    <citation type="submission" date="2018-07" db="EMBL/GenBank/DDBJ databases">
        <title>Anaerosacharophilus polymeroproducens gen. nov. sp. nov., an anaerobic bacterium isolated from salt field.</title>
        <authorList>
            <person name="Kim W."/>
            <person name="Yang S.-H."/>
            <person name="Oh J."/>
            <person name="Lee J.-H."/>
            <person name="Kwon K.K."/>
        </authorList>
    </citation>
    <scope>NUCLEOTIDE SEQUENCE [LARGE SCALE GENOMIC DNA]</scope>
    <source>
        <strain evidence="6 7">MCWD5</strain>
    </source>
</reference>
<dbReference type="CDD" id="cd00267">
    <property type="entry name" value="ABC_ATPase"/>
    <property type="match status" value="1"/>
</dbReference>
<evidence type="ECO:0000256" key="2">
    <source>
        <dbReference type="ARBA" id="ARBA00022737"/>
    </source>
</evidence>